<reference evidence="12" key="1">
    <citation type="submission" date="2023-10" db="EMBL/GenBank/DDBJ databases">
        <authorList>
            <person name="Hackl T."/>
        </authorList>
    </citation>
    <scope>NUCLEOTIDE SEQUENCE</scope>
</reference>
<evidence type="ECO:0000313" key="12">
    <source>
        <dbReference type="EMBL" id="CAJ2502121.1"/>
    </source>
</evidence>
<evidence type="ECO:0000256" key="3">
    <source>
        <dbReference type="ARBA" id="ARBA00022692"/>
    </source>
</evidence>
<keyword evidence="2 8" id="KW-0813">Transport</keyword>
<evidence type="ECO:0000256" key="8">
    <source>
        <dbReference type="RuleBase" id="RU003857"/>
    </source>
</evidence>
<keyword evidence="4 10" id="KW-1133">Transmembrane helix</keyword>
<dbReference type="Proteomes" id="UP001295740">
    <property type="component" value="Unassembled WGS sequence"/>
</dbReference>
<protein>
    <submittedName>
        <fullName evidence="12">Uu.00g049740.m01.CDS01</fullName>
    </submittedName>
</protein>
<organism evidence="12 13">
    <name type="scientific">Anthostomella pinea</name>
    <dbReference type="NCBI Taxonomy" id="933095"/>
    <lineage>
        <taxon>Eukaryota</taxon>
        <taxon>Fungi</taxon>
        <taxon>Dikarya</taxon>
        <taxon>Ascomycota</taxon>
        <taxon>Pezizomycotina</taxon>
        <taxon>Sordariomycetes</taxon>
        <taxon>Xylariomycetidae</taxon>
        <taxon>Xylariales</taxon>
        <taxon>Xylariaceae</taxon>
        <taxon>Anthostomella</taxon>
    </lineage>
</organism>
<evidence type="ECO:0000256" key="6">
    <source>
        <dbReference type="ARBA" id="ARBA00023136"/>
    </source>
</evidence>
<keyword evidence="6 10" id="KW-0472">Membrane</keyword>
<feature type="region of interest" description="Disordered" evidence="9">
    <location>
        <begin position="1"/>
        <end position="33"/>
    </location>
</feature>
<dbReference type="PRINTS" id="PR01333">
    <property type="entry name" value="2POREKCHANEL"/>
</dbReference>
<name>A0AAI8VCZ4_9PEZI</name>
<comment type="subcellular location">
    <subcellularLocation>
        <location evidence="1">Membrane</location>
        <topology evidence="1">Multi-pass membrane protein</topology>
    </subcellularLocation>
</comment>
<sequence>MVADDTTSQLRRRGHDDGNSPGPDGSPSREGLKKTDTVRTIGFLKLRGKTDDLPQNWWFASTAVPLLAATQGPLSNVLSIAALVTAWRLELPNNGQLPEGADDNGIPLKDPGWELALNGVSLACGFAGNLLLLLHFVGRVRYIVALPLSIIFWLLASGILIAVTTSGFWHAVLASITYMFGAVMLIANLLGYLLGHYPQNFVLDDDQRTLILQTLSFFAWLAGGAAIFSSLEGWSFANALYYCDVSVLTIGYGDLAPTTDAARGFFFVYELVGITQLGLVISRLSKYMSSISADKVIRKHQARARENTIDRTVTSEKELRERLGLPQQRKSSVGNQMARRNSLAQYGQFQLIGDTVTFRKGKSHRDTRGRHKRPLALHKKVSSRALRQVTHHLKLDRKNRILVLKEEQDRFNAMRNIQDETKRFKQYYTLVMAVFAFALLWCVGALVFMWSEARMQDLSYFDSFYFCFVTLLTVGYGDVSPKSNVGKPFFIVWSLIAVPSLTVLIQAMSDTVVAGVNRATNVLLPEKGFLKAFIESHQNHWITRLLERRQEQRRVDAGFQVQDPDEAGAADSGNLENANMEVPKRDTSTTPTSRAGEDNVDEHNLARQLATAIRTVARDLQADPPKRYSYEEWAHFTKLIRFSSGAGKDAVEAREEEEGLVEWDWIGEDSPLLSDSTESEWVLDRLCESLNRYTRWNSRRHGKGHRHVPTDTHPAAIDETVNESNFNEKASYAEEHRQ</sequence>
<feature type="domain" description="Potassium channel" evidence="11">
    <location>
        <begin position="217"/>
        <end position="289"/>
    </location>
</feature>
<evidence type="ECO:0000256" key="10">
    <source>
        <dbReference type="SAM" id="Phobius"/>
    </source>
</evidence>
<feature type="transmembrane region" description="Helical" evidence="10">
    <location>
        <begin position="115"/>
        <end position="136"/>
    </location>
</feature>
<feature type="transmembrane region" description="Helical" evidence="10">
    <location>
        <begin position="261"/>
        <end position="281"/>
    </location>
</feature>
<feature type="domain" description="Potassium channel" evidence="11">
    <location>
        <begin position="438"/>
        <end position="512"/>
    </location>
</feature>
<feature type="transmembrane region" description="Helical" evidence="10">
    <location>
        <begin position="168"/>
        <end position="190"/>
    </location>
</feature>
<dbReference type="InterPro" id="IPR003280">
    <property type="entry name" value="2pore_dom_K_chnl"/>
</dbReference>
<feature type="transmembrane region" description="Helical" evidence="10">
    <location>
        <begin position="460"/>
        <end position="477"/>
    </location>
</feature>
<feature type="transmembrane region" description="Helical" evidence="10">
    <location>
        <begin position="210"/>
        <end position="231"/>
    </location>
</feature>
<dbReference type="SUPFAM" id="SSF81324">
    <property type="entry name" value="Voltage-gated potassium channels"/>
    <property type="match status" value="2"/>
</dbReference>
<evidence type="ECO:0000256" key="2">
    <source>
        <dbReference type="ARBA" id="ARBA00022448"/>
    </source>
</evidence>
<feature type="transmembrane region" description="Helical" evidence="10">
    <location>
        <begin position="489"/>
        <end position="508"/>
    </location>
</feature>
<keyword evidence="7 8" id="KW-0407">Ion channel</keyword>
<dbReference type="GO" id="GO:0015271">
    <property type="term" value="F:outward rectifier potassium channel activity"/>
    <property type="evidence" value="ECO:0007669"/>
    <property type="project" value="TreeGrafter"/>
</dbReference>
<dbReference type="Pfam" id="PF07885">
    <property type="entry name" value="Ion_trans_2"/>
    <property type="match status" value="2"/>
</dbReference>
<dbReference type="InterPro" id="IPR013099">
    <property type="entry name" value="K_chnl_dom"/>
</dbReference>
<evidence type="ECO:0000256" key="4">
    <source>
        <dbReference type="ARBA" id="ARBA00022989"/>
    </source>
</evidence>
<dbReference type="FunFam" id="1.10.287.70:FF:000198">
    <property type="entry name" value="TOK2 potassium channel"/>
    <property type="match status" value="1"/>
</dbReference>
<dbReference type="PANTHER" id="PTHR11003:SF342">
    <property type="entry name" value="OUTWARD-RECTIFIER POTASSIUM CHANNEL TOK1"/>
    <property type="match status" value="1"/>
</dbReference>
<proteinExistence type="inferred from homology"/>
<dbReference type="EMBL" id="CAUWAG010000003">
    <property type="protein sequence ID" value="CAJ2502121.1"/>
    <property type="molecule type" value="Genomic_DNA"/>
</dbReference>
<keyword evidence="3 8" id="KW-0812">Transmembrane</keyword>
<evidence type="ECO:0000256" key="5">
    <source>
        <dbReference type="ARBA" id="ARBA00023065"/>
    </source>
</evidence>
<dbReference type="GO" id="GO:0022841">
    <property type="term" value="F:potassium ion leak channel activity"/>
    <property type="evidence" value="ECO:0007669"/>
    <property type="project" value="TreeGrafter"/>
</dbReference>
<evidence type="ECO:0000259" key="11">
    <source>
        <dbReference type="Pfam" id="PF07885"/>
    </source>
</evidence>
<evidence type="ECO:0000256" key="7">
    <source>
        <dbReference type="ARBA" id="ARBA00023303"/>
    </source>
</evidence>
<feature type="transmembrane region" description="Helical" evidence="10">
    <location>
        <begin position="143"/>
        <end position="162"/>
    </location>
</feature>
<keyword evidence="13" id="KW-1185">Reference proteome</keyword>
<gene>
    <name evidence="12" type="ORF">KHLLAP_LOCUS2589</name>
</gene>
<comment type="similarity">
    <text evidence="8">Belongs to the two pore domain potassium channel (TC 1.A.1.8) family.</text>
</comment>
<feature type="region of interest" description="Disordered" evidence="9">
    <location>
        <begin position="699"/>
        <end position="738"/>
    </location>
</feature>
<dbReference type="AlphaFoldDB" id="A0AAI8VCZ4"/>
<feature type="transmembrane region" description="Helical" evidence="10">
    <location>
        <begin position="427"/>
        <end position="448"/>
    </location>
</feature>
<comment type="caution">
    <text evidence="12">The sequence shown here is derived from an EMBL/GenBank/DDBJ whole genome shotgun (WGS) entry which is preliminary data.</text>
</comment>
<keyword evidence="5 8" id="KW-0406">Ion transport</keyword>
<accession>A0AAI8VCZ4</accession>
<dbReference type="PANTHER" id="PTHR11003">
    <property type="entry name" value="POTASSIUM CHANNEL, SUBFAMILY K"/>
    <property type="match status" value="1"/>
</dbReference>
<evidence type="ECO:0000256" key="1">
    <source>
        <dbReference type="ARBA" id="ARBA00004141"/>
    </source>
</evidence>
<evidence type="ECO:0000313" key="13">
    <source>
        <dbReference type="Proteomes" id="UP001295740"/>
    </source>
</evidence>
<dbReference type="GO" id="GO:0005886">
    <property type="term" value="C:plasma membrane"/>
    <property type="evidence" value="ECO:0007669"/>
    <property type="project" value="TreeGrafter"/>
</dbReference>
<feature type="region of interest" description="Disordered" evidence="9">
    <location>
        <begin position="556"/>
        <end position="603"/>
    </location>
</feature>
<evidence type="ECO:0000256" key="9">
    <source>
        <dbReference type="SAM" id="MobiDB-lite"/>
    </source>
</evidence>
<dbReference type="Gene3D" id="1.10.287.70">
    <property type="match status" value="2"/>
</dbReference>
<dbReference type="GO" id="GO:0030322">
    <property type="term" value="P:stabilization of membrane potential"/>
    <property type="evidence" value="ECO:0007669"/>
    <property type="project" value="TreeGrafter"/>
</dbReference>